<organism evidence="1 2">
    <name type="scientific">Rhizobium ruizarguesonis</name>
    <dbReference type="NCBI Taxonomy" id="2081791"/>
    <lineage>
        <taxon>Bacteria</taxon>
        <taxon>Pseudomonadati</taxon>
        <taxon>Pseudomonadota</taxon>
        <taxon>Alphaproteobacteria</taxon>
        <taxon>Hyphomicrobiales</taxon>
        <taxon>Rhizobiaceae</taxon>
        <taxon>Rhizobium/Agrobacterium group</taxon>
        <taxon>Rhizobium</taxon>
    </lineage>
</organism>
<gene>
    <name evidence="1" type="ORF">ELH98_28975</name>
</gene>
<name>A0ABY1X1Y2_9HYPH</name>
<keyword evidence="2" id="KW-1185">Reference proteome</keyword>
<dbReference type="EMBL" id="SIOX01000006">
    <property type="protein sequence ID" value="TAX69084.1"/>
    <property type="molecule type" value="Genomic_DNA"/>
</dbReference>
<accession>A0ABY1X1Y2</accession>
<proteinExistence type="predicted"/>
<dbReference type="RefSeq" id="WP_130692252.1">
    <property type="nucleotide sequence ID" value="NZ_SINW01000006.1"/>
</dbReference>
<comment type="caution">
    <text evidence="1">The sequence shown here is derived from an EMBL/GenBank/DDBJ whole genome shotgun (WGS) entry which is preliminary data.</text>
</comment>
<keyword evidence="1" id="KW-0614">Plasmid</keyword>
<protein>
    <submittedName>
        <fullName evidence="1">Uncharacterized protein</fullName>
    </submittedName>
</protein>
<sequence length="209" mass="23856">MSSQRHPEAQRLSFCYSENGERRTENGEWDLFGSTQEAPFGLLLELIWTRLSNQFNALFPVDDNLQVESIARLLTGTPDVKDGVRGWRLRAIELNKDQLADRPVEEWSPIEMAPNEMILFEMAMRRGGLKTDDDLLLEAAAKHDVSITDLAARLVEDRIFSCRPEGYASSIGLPIHQAITPDGRHWLSTNSDLLSLWIREKYRRSDENG</sequence>
<reference evidence="1 2" key="1">
    <citation type="submission" date="2019-02" db="EMBL/GenBank/DDBJ databases">
        <title>The genomic architecture of introgression among sibling species of bacteria.</title>
        <authorList>
            <person name="Cavassim M.I.A."/>
            <person name="Moeskjaer S."/>
            <person name="Moslemi C."/>
            <person name="Fields B."/>
            <person name="Bachmann A."/>
            <person name="Vilhjalmsson B."/>
            <person name="Schierup M.H."/>
            <person name="Young J.P.W."/>
            <person name="Andersen S.U."/>
        </authorList>
    </citation>
    <scope>NUCLEOTIDE SEQUENCE [LARGE SCALE GENOMIC DNA]</scope>
    <source>
        <strain evidence="1 2">SM141A</strain>
        <plasmid evidence="1">pSM141A_Rh07</plasmid>
    </source>
</reference>
<dbReference type="Proteomes" id="UP000291659">
    <property type="component" value="Unassembled WGS sequence"/>
</dbReference>
<evidence type="ECO:0000313" key="2">
    <source>
        <dbReference type="Proteomes" id="UP000291659"/>
    </source>
</evidence>
<geneLocation type="plasmid" evidence="1">
    <name>pSM141A_Rh07</name>
</geneLocation>
<evidence type="ECO:0000313" key="1">
    <source>
        <dbReference type="EMBL" id="TAX69084.1"/>
    </source>
</evidence>